<evidence type="ECO:0000256" key="1">
    <source>
        <dbReference type="SAM" id="MobiDB-lite"/>
    </source>
</evidence>
<gene>
    <name evidence="2" type="ORF">EHE22_03655</name>
</gene>
<name>A0A7Y3WUS6_9HYPH</name>
<dbReference type="AlphaFoldDB" id="A0A7Y3WUS6"/>
<comment type="caution">
    <text evidence="2">The sequence shown here is derived from an EMBL/GenBank/DDBJ whole genome shotgun (WGS) entry which is preliminary data.</text>
</comment>
<dbReference type="EMBL" id="PKQI01000001">
    <property type="protein sequence ID" value="NNV19525.1"/>
    <property type="molecule type" value="Genomic_DNA"/>
</dbReference>
<feature type="region of interest" description="Disordered" evidence="1">
    <location>
        <begin position="1"/>
        <end position="67"/>
    </location>
</feature>
<protein>
    <submittedName>
        <fullName evidence="2">Uncharacterized protein</fullName>
    </submittedName>
</protein>
<dbReference type="Proteomes" id="UP000526233">
    <property type="component" value="Unassembled WGS sequence"/>
</dbReference>
<dbReference type="RefSeq" id="WP_171379659.1">
    <property type="nucleotide sequence ID" value="NZ_PKQI01000001.1"/>
</dbReference>
<organism evidence="2 3">
    <name type="scientific">Brucella pseudogrignonensis</name>
    <dbReference type="NCBI Taxonomy" id="419475"/>
    <lineage>
        <taxon>Bacteria</taxon>
        <taxon>Pseudomonadati</taxon>
        <taxon>Pseudomonadota</taxon>
        <taxon>Alphaproteobacteria</taxon>
        <taxon>Hyphomicrobiales</taxon>
        <taxon>Brucellaceae</taxon>
        <taxon>Brucella/Ochrobactrum group</taxon>
        <taxon>Brucella</taxon>
    </lineage>
</organism>
<evidence type="ECO:0000313" key="3">
    <source>
        <dbReference type="Proteomes" id="UP000526233"/>
    </source>
</evidence>
<sequence length="67" mass="7707">MAKFDYQRRAEADRIRRNGTDSINDFGLPGGLTPPRKRESKSDMRADLERMMSEYEKSGPAKGRDRS</sequence>
<proteinExistence type="predicted"/>
<evidence type="ECO:0000313" key="2">
    <source>
        <dbReference type="EMBL" id="NNV19525.1"/>
    </source>
</evidence>
<feature type="compositionally biased region" description="Basic and acidic residues" evidence="1">
    <location>
        <begin position="1"/>
        <end position="19"/>
    </location>
</feature>
<feature type="compositionally biased region" description="Basic and acidic residues" evidence="1">
    <location>
        <begin position="36"/>
        <end position="67"/>
    </location>
</feature>
<reference evidence="2 3" key="1">
    <citation type="submission" date="2018-11" db="EMBL/GenBank/DDBJ databases">
        <title>Genome sequencing and analysis.</title>
        <authorList>
            <person name="Huang Y.-T."/>
        </authorList>
    </citation>
    <scope>NUCLEOTIDE SEQUENCE [LARGE SCALE GENOMIC DNA]</scope>
    <source>
        <strain evidence="2 3">SHIN</strain>
    </source>
</reference>
<accession>A0A7Y3WUS6</accession>